<proteinExistence type="inferred from homology"/>
<keyword evidence="7" id="KW-0325">Glycoprotein</keyword>
<dbReference type="OrthoDB" id="187139at2759"/>
<dbReference type="Proteomes" id="UP000672032">
    <property type="component" value="Chromosome 8"/>
</dbReference>
<dbReference type="PANTHER" id="PTHR31736">
    <property type="match status" value="1"/>
</dbReference>
<keyword evidence="4 11" id="KW-0732">Signal</keyword>
<dbReference type="InterPro" id="IPR012334">
    <property type="entry name" value="Pectin_lyas_fold"/>
</dbReference>
<keyword evidence="6 10" id="KW-0378">Hydrolase</keyword>
<dbReference type="GO" id="GO:0071555">
    <property type="term" value="P:cell wall organization"/>
    <property type="evidence" value="ECO:0007669"/>
    <property type="project" value="UniProtKB-KW"/>
</dbReference>
<evidence type="ECO:0000256" key="10">
    <source>
        <dbReference type="RuleBase" id="RU361169"/>
    </source>
</evidence>
<dbReference type="AlphaFoldDB" id="A0A8A3PRD1"/>
<evidence type="ECO:0000256" key="5">
    <source>
        <dbReference type="ARBA" id="ARBA00022737"/>
    </source>
</evidence>
<keyword evidence="9" id="KW-0961">Cell wall biogenesis/degradation</keyword>
<dbReference type="PANTHER" id="PTHR31736:SF8">
    <property type="entry name" value="PUTATIVE (AFU_ORTHOLOGUE AFUA_7G06410)-RELATED"/>
    <property type="match status" value="1"/>
</dbReference>
<dbReference type="InterPro" id="IPR000743">
    <property type="entry name" value="Glyco_hydro_28"/>
</dbReference>
<evidence type="ECO:0000256" key="6">
    <source>
        <dbReference type="ARBA" id="ARBA00022801"/>
    </source>
</evidence>
<accession>A0A8A3PRD1</accession>
<evidence type="ECO:0000256" key="2">
    <source>
        <dbReference type="ARBA" id="ARBA00008834"/>
    </source>
</evidence>
<keyword evidence="5" id="KW-0677">Repeat</keyword>
<organism evidence="12 13">
    <name type="scientific">Monilinia vaccinii-corymbosi</name>
    <dbReference type="NCBI Taxonomy" id="61207"/>
    <lineage>
        <taxon>Eukaryota</taxon>
        <taxon>Fungi</taxon>
        <taxon>Dikarya</taxon>
        <taxon>Ascomycota</taxon>
        <taxon>Pezizomycotina</taxon>
        <taxon>Leotiomycetes</taxon>
        <taxon>Helotiales</taxon>
        <taxon>Sclerotiniaceae</taxon>
        <taxon>Monilinia</taxon>
    </lineage>
</organism>
<dbReference type="InterPro" id="IPR006626">
    <property type="entry name" value="PbH1"/>
</dbReference>
<sequence length="434" mass="47219">MWSQIILLLTAVGVPALGLSHPPTELSSIHEKICTVEPCAGGGDSAPAITQAFRECGHNDGVTTHGTVIFKNDTYNIKTVMNTTGLSNLKVDLHGTLLWDRDIPYWLKHSLPVGYQNQSSAWLFGGRNIHWDGHGYGTLDGNGGVWYDFINGTNNYPRRPHQITYTGVTDCVFENIRFVQSQMWTMTVIHAKNILLENIYINSTDVRPVGFEFSSLNTDGADTIYADNITFRGWTVDNGDDSISIKANSTNILIEDCDFHTGLGVAIGSIGQYENQYEIIENVTARHIRSHHMRYGVYMKTWTGISTGRAPNGGGAGLGYAANMSFTNFTLHNNTGIFAMTQCTSYNGASGGCDTSRFNIRNFTLASWSGTTTSDVVAELQCSGAAPCTGAIIEDMGGLLDTVNNTKPAQYLCDSVVSPVGFNCTGVPYGENPR</sequence>
<feature type="signal peptide" evidence="11">
    <location>
        <begin position="1"/>
        <end position="20"/>
    </location>
</feature>
<evidence type="ECO:0000256" key="11">
    <source>
        <dbReference type="SAM" id="SignalP"/>
    </source>
</evidence>
<dbReference type="GO" id="GO:0005576">
    <property type="term" value="C:extracellular region"/>
    <property type="evidence" value="ECO:0007669"/>
    <property type="project" value="UniProtKB-SubCell"/>
</dbReference>
<dbReference type="Gene3D" id="2.160.20.10">
    <property type="entry name" value="Single-stranded right-handed beta-helix, Pectin lyase-like"/>
    <property type="match status" value="1"/>
</dbReference>
<dbReference type="InterPro" id="IPR011050">
    <property type="entry name" value="Pectin_lyase_fold/virulence"/>
</dbReference>
<reference evidence="12" key="1">
    <citation type="submission" date="2020-10" db="EMBL/GenBank/DDBJ databases">
        <title>Genome Sequence of Monilinia vaccinii-corymbosi Sheds Light on Mummy Berry Disease Infection of Blueberry and Mating Type.</title>
        <authorList>
            <person name="Yow A.G."/>
            <person name="Zhang Y."/>
            <person name="Bansal K."/>
            <person name="Eacker S.M."/>
            <person name="Sullivan S."/>
            <person name="Liachko I."/>
            <person name="Cubeta M.A."/>
            <person name="Rollins J.A."/>
            <person name="Ashrafi H."/>
        </authorList>
    </citation>
    <scope>NUCLEOTIDE SEQUENCE</scope>
    <source>
        <strain evidence="12">RL-1</strain>
    </source>
</reference>
<gene>
    <name evidence="12" type="ORF">DSL72_009444</name>
</gene>
<evidence type="ECO:0000256" key="8">
    <source>
        <dbReference type="ARBA" id="ARBA00023295"/>
    </source>
</evidence>
<dbReference type="SUPFAM" id="SSF51126">
    <property type="entry name" value="Pectin lyase-like"/>
    <property type="match status" value="1"/>
</dbReference>
<dbReference type="Pfam" id="PF00295">
    <property type="entry name" value="Glyco_hydro_28"/>
    <property type="match status" value="1"/>
</dbReference>
<evidence type="ECO:0000256" key="7">
    <source>
        <dbReference type="ARBA" id="ARBA00023180"/>
    </source>
</evidence>
<protein>
    <submittedName>
        <fullName evidence="12">Uncharacterized protein</fullName>
    </submittedName>
</protein>
<evidence type="ECO:0000256" key="4">
    <source>
        <dbReference type="ARBA" id="ARBA00022729"/>
    </source>
</evidence>
<keyword evidence="13" id="KW-1185">Reference proteome</keyword>
<evidence type="ECO:0000256" key="9">
    <source>
        <dbReference type="ARBA" id="ARBA00023316"/>
    </source>
</evidence>
<evidence type="ECO:0000313" key="13">
    <source>
        <dbReference type="Proteomes" id="UP000672032"/>
    </source>
</evidence>
<evidence type="ECO:0000313" key="12">
    <source>
        <dbReference type="EMBL" id="QSZ37346.1"/>
    </source>
</evidence>
<feature type="chain" id="PRO_5032311806" evidence="11">
    <location>
        <begin position="21"/>
        <end position="434"/>
    </location>
</feature>
<dbReference type="EMBL" id="CP063412">
    <property type="protein sequence ID" value="QSZ37346.1"/>
    <property type="molecule type" value="Genomic_DNA"/>
</dbReference>
<name>A0A8A3PRD1_9HELO</name>
<dbReference type="GO" id="GO:0045490">
    <property type="term" value="P:pectin catabolic process"/>
    <property type="evidence" value="ECO:0007669"/>
    <property type="project" value="UniProtKB-ARBA"/>
</dbReference>
<dbReference type="SMART" id="SM00710">
    <property type="entry name" value="PbH1"/>
    <property type="match status" value="5"/>
</dbReference>
<evidence type="ECO:0000256" key="3">
    <source>
        <dbReference type="ARBA" id="ARBA00022525"/>
    </source>
</evidence>
<evidence type="ECO:0000256" key="1">
    <source>
        <dbReference type="ARBA" id="ARBA00004613"/>
    </source>
</evidence>
<keyword evidence="8 10" id="KW-0326">Glycosidase</keyword>
<dbReference type="GO" id="GO:0004650">
    <property type="term" value="F:polygalacturonase activity"/>
    <property type="evidence" value="ECO:0007669"/>
    <property type="project" value="InterPro"/>
</dbReference>
<comment type="subcellular location">
    <subcellularLocation>
        <location evidence="1">Secreted</location>
    </subcellularLocation>
</comment>
<comment type="similarity">
    <text evidence="2 10">Belongs to the glycosyl hydrolase 28 family.</text>
</comment>
<keyword evidence="3" id="KW-0964">Secreted</keyword>